<evidence type="ECO:0000313" key="2">
    <source>
        <dbReference type="EMBL" id="CAA7060431.1"/>
    </source>
</evidence>
<accession>A0A6D2L475</accession>
<dbReference type="InterPro" id="IPR021139">
    <property type="entry name" value="NYN"/>
</dbReference>
<dbReference type="InterPro" id="IPR024768">
    <property type="entry name" value="Marf1"/>
</dbReference>
<dbReference type="GO" id="GO:0005777">
    <property type="term" value="C:peroxisome"/>
    <property type="evidence" value="ECO:0007669"/>
    <property type="project" value="InterPro"/>
</dbReference>
<name>A0A6D2L475_9BRAS</name>
<dbReference type="OrthoDB" id="1076146at2759"/>
<dbReference type="PANTHER" id="PTHR14379">
    <property type="entry name" value="LIMKAIN B LKAP"/>
    <property type="match status" value="1"/>
</dbReference>
<sequence>MHFYVLYNLVEAETAVFWDVGSCPIPRGVHLDTVYENIRSALANQGYRGNVTIGAFGARNKIRDDFFDAGIIFIPAEEEDERDRVDQIMEDVYMWAIDIDHRSKPSNLLIISGDISDDLVTHAERSSHLKCENHNVLIAQRKKPSETLLNHVSFVWLRESLLAGGPPHDHSQVDRSQVDTVVFWDVMDCPVASDIKPSVICDNIRSALKNMGYHGDVSFKAYGPLDKIDFTPLATHVSAHLRTSVMFRDVLESAMKSDSKPSNLNLMILSRDMSEESAYGKAFHFLRSLNHNVLLAHPQIAPPGYLIENVTARWIWETLASGGAPTSSQVFSKRVSSRYDVSQSIAIAVFWDVWGCHVPDGLHPRLIRTKITSALKDNGYTTGRVSFTAYGERNRNWDDFTSAGIMVVPAGNKHARATRIFDDVLTWAKKRREPSNVMIIVSSYISQDPAFVVAFDVLRSLNHNVLLALPQSSSGELPITVAAQWLWETLAAGGPPALWRIPNKKTS</sequence>
<feature type="domain" description="NYN" evidence="1">
    <location>
        <begin position="14"/>
        <end position="150"/>
    </location>
</feature>
<dbReference type="AlphaFoldDB" id="A0A6D2L475"/>
<protein>
    <recommendedName>
        <fullName evidence="1">NYN domain-containing protein</fullName>
    </recommendedName>
</protein>
<dbReference type="PANTHER" id="PTHR14379:SF7">
    <property type="entry name" value="ENDONUCLEASE OR GLYCOSYL HYDROLASE-RELATED"/>
    <property type="match status" value="1"/>
</dbReference>
<evidence type="ECO:0000313" key="3">
    <source>
        <dbReference type="Proteomes" id="UP000467841"/>
    </source>
</evidence>
<dbReference type="EMBL" id="CACVBM020001829">
    <property type="protein sequence ID" value="CAA7060431.1"/>
    <property type="molecule type" value="Genomic_DNA"/>
</dbReference>
<proteinExistence type="predicted"/>
<dbReference type="CDD" id="cd10910">
    <property type="entry name" value="PIN_limkain_b1_N_like"/>
    <property type="match status" value="3"/>
</dbReference>
<dbReference type="GO" id="GO:0004540">
    <property type="term" value="F:RNA nuclease activity"/>
    <property type="evidence" value="ECO:0007669"/>
    <property type="project" value="InterPro"/>
</dbReference>
<gene>
    <name evidence="2" type="ORF">MERR_LOCUS47667</name>
</gene>
<feature type="domain" description="NYN" evidence="1">
    <location>
        <begin position="347"/>
        <end position="477"/>
    </location>
</feature>
<dbReference type="GO" id="GO:0010468">
    <property type="term" value="P:regulation of gene expression"/>
    <property type="evidence" value="ECO:0007669"/>
    <property type="project" value="InterPro"/>
</dbReference>
<evidence type="ECO:0000259" key="1">
    <source>
        <dbReference type="Pfam" id="PF01936"/>
    </source>
</evidence>
<reference evidence="2" key="1">
    <citation type="submission" date="2020-01" db="EMBL/GenBank/DDBJ databases">
        <authorList>
            <person name="Mishra B."/>
        </authorList>
    </citation>
    <scope>NUCLEOTIDE SEQUENCE [LARGE SCALE GENOMIC DNA]</scope>
</reference>
<comment type="caution">
    <text evidence="2">The sequence shown here is derived from an EMBL/GenBank/DDBJ whole genome shotgun (WGS) entry which is preliminary data.</text>
</comment>
<keyword evidence="3" id="KW-1185">Reference proteome</keyword>
<dbReference type="Proteomes" id="UP000467841">
    <property type="component" value="Unassembled WGS sequence"/>
</dbReference>
<dbReference type="Pfam" id="PF01936">
    <property type="entry name" value="NYN"/>
    <property type="match status" value="2"/>
</dbReference>
<organism evidence="2 3">
    <name type="scientific">Microthlaspi erraticum</name>
    <dbReference type="NCBI Taxonomy" id="1685480"/>
    <lineage>
        <taxon>Eukaryota</taxon>
        <taxon>Viridiplantae</taxon>
        <taxon>Streptophyta</taxon>
        <taxon>Embryophyta</taxon>
        <taxon>Tracheophyta</taxon>
        <taxon>Spermatophyta</taxon>
        <taxon>Magnoliopsida</taxon>
        <taxon>eudicotyledons</taxon>
        <taxon>Gunneridae</taxon>
        <taxon>Pentapetalae</taxon>
        <taxon>rosids</taxon>
        <taxon>malvids</taxon>
        <taxon>Brassicales</taxon>
        <taxon>Brassicaceae</taxon>
        <taxon>Coluteocarpeae</taxon>
        <taxon>Microthlaspi</taxon>
    </lineage>
</organism>